<dbReference type="Gene3D" id="3.40.50.720">
    <property type="entry name" value="NAD(P)-binding Rossmann-like Domain"/>
    <property type="match status" value="1"/>
</dbReference>
<evidence type="ECO:0000313" key="3">
    <source>
        <dbReference type="Proteomes" id="UP001357485"/>
    </source>
</evidence>
<dbReference type="InterPro" id="IPR013328">
    <property type="entry name" value="6PGD_dom2"/>
</dbReference>
<dbReference type="EMBL" id="JAVRRA010008266">
    <property type="protein sequence ID" value="KAK5257228.1"/>
    <property type="molecule type" value="Genomic_DNA"/>
</dbReference>
<name>A0ABR0LZK4_9PEZI</name>
<gene>
    <name evidence="2" type="ORF">LTR16_001241</name>
</gene>
<dbReference type="InterPro" id="IPR015814">
    <property type="entry name" value="Pgluconate_DH_NAD-bd_C"/>
</dbReference>
<proteinExistence type="predicted"/>
<sequence>MASPLATVGILSIGEMGEATRERALSADLSLVRTDADLTRQADYILSIVPPRDALATAQRIVSAFTPERSRDKTSPLYYLDLNAISPSSARSIASLLAPVQHVRFLDGGIIGPAPKLKPHTRNEWTRPSLVVSGPYDLTDAQPSGDNLVHVLNLQHIAPTIGPASGLKMCFASLTKGFTALAIQSFTTAHRLGVLGELKSQLKVHSPKSGELAERSLVGMPPKAYRWVREMEEIGNTFREDGGFDMVDDEMLKGAAEVYALIADETDLGLEKTKKRVRGTTAEDVARCTSEGIKRRKEKTE</sequence>
<comment type="caution">
    <text evidence="2">The sequence shown here is derived from an EMBL/GenBank/DDBJ whole genome shotgun (WGS) entry which is preliminary data.</text>
</comment>
<protein>
    <recommendedName>
        <fullName evidence="1">Phosphogluconate dehydrogenase NAD-binding putative C-terminal domain-containing protein</fullName>
    </recommendedName>
</protein>
<dbReference type="InterPro" id="IPR008927">
    <property type="entry name" value="6-PGluconate_DH-like_C_sf"/>
</dbReference>
<organism evidence="2 3">
    <name type="scientific">Cryomyces antarcticus</name>
    <dbReference type="NCBI Taxonomy" id="329879"/>
    <lineage>
        <taxon>Eukaryota</taxon>
        <taxon>Fungi</taxon>
        <taxon>Dikarya</taxon>
        <taxon>Ascomycota</taxon>
        <taxon>Pezizomycotina</taxon>
        <taxon>Dothideomycetes</taxon>
        <taxon>Dothideomycetes incertae sedis</taxon>
        <taxon>Cryomyces</taxon>
    </lineage>
</organism>
<keyword evidence="3" id="KW-1185">Reference proteome</keyword>
<dbReference type="SUPFAM" id="SSF51735">
    <property type="entry name" value="NAD(P)-binding Rossmann-fold domains"/>
    <property type="match status" value="1"/>
</dbReference>
<dbReference type="Gene3D" id="1.10.1040.10">
    <property type="entry name" value="N-(1-d-carboxylethyl)-l-norvaline Dehydrogenase, domain 2"/>
    <property type="match status" value="1"/>
</dbReference>
<accession>A0ABR0LZK4</accession>
<dbReference type="SUPFAM" id="SSF48179">
    <property type="entry name" value="6-phosphogluconate dehydrogenase C-terminal domain-like"/>
    <property type="match status" value="1"/>
</dbReference>
<feature type="domain" description="Phosphogluconate dehydrogenase NAD-binding putative C-terminal" evidence="1">
    <location>
        <begin position="189"/>
        <end position="261"/>
    </location>
</feature>
<reference evidence="2 3" key="1">
    <citation type="submission" date="2023-08" db="EMBL/GenBank/DDBJ databases">
        <title>Black Yeasts Isolated from many extreme environments.</title>
        <authorList>
            <person name="Coleine C."/>
            <person name="Stajich J.E."/>
            <person name="Selbmann L."/>
        </authorList>
    </citation>
    <scope>NUCLEOTIDE SEQUENCE [LARGE SCALE GENOMIC DNA]</scope>
    <source>
        <strain evidence="2 3">CCFEE 536</strain>
    </source>
</reference>
<dbReference type="InterPro" id="IPR036291">
    <property type="entry name" value="NAD(P)-bd_dom_sf"/>
</dbReference>
<dbReference type="Pfam" id="PF09130">
    <property type="entry name" value="DUF1932"/>
    <property type="match status" value="1"/>
</dbReference>
<evidence type="ECO:0000313" key="2">
    <source>
        <dbReference type="EMBL" id="KAK5257228.1"/>
    </source>
</evidence>
<evidence type="ECO:0000259" key="1">
    <source>
        <dbReference type="Pfam" id="PF09130"/>
    </source>
</evidence>
<dbReference type="Proteomes" id="UP001357485">
    <property type="component" value="Unassembled WGS sequence"/>
</dbReference>